<evidence type="ECO:0000313" key="2">
    <source>
        <dbReference type="Proteomes" id="UP001243856"/>
    </source>
</evidence>
<accession>A0ABT7G2K3</accession>
<protein>
    <submittedName>
        <fullName evidence="1">Uncharacterized protein</fullName>
    </submittedName>
</protein>
<proteinExistence type="predicted"/>
<dbReference type="GeneID" id="64188904"/>
<gene>
    <name evidence="1" type="ORF">QPX45_06880</name>
</gene>
<evidence type="ECO:0000313" key="1">
    <source>
        <dbReference type="EMBL" id="MDK4300969.1"/>
    </source>
</evidence>
<organism evidence="1 2">
    <name type="scientific">Corynebacterium propinquum</name>
    <dbReference type="NCBI Taxonomy" id="43769"/>
    <lineage>
        <taxon>Bacteria</taxon>
        <taxon>Bacillati</taxon>
        <taxon>Actinomycetota</taxon>
        <taxon>Actinomycetes</taxon>
        <taxon>Mycobacteriales</taxon>
        <taxon>Corynebacteriaceae</taxon>
        <taxon>Corynebacterium</taxon>
    </lineage>
</organism>
<reference evidence="1 2" key="1">
    <citation type="submission" date="2023-05" db="EMBL/GenBank/DDBJ databases">
        <title>Metabolic capabilities are highly conserved among human nasal-associated Corynebacterium species in pangenomic analyses.</title>
        <authorList>
            <person name="Tran T.H."/>
            <person name="Roberts A.Q."/>
            <person name="Escapa I.F."/>
            <person name="Gao W."/>
            <person name="Conlan S."/>
            <person name="Kong H."/>
            <person name="Segre J.A."/>
            <person name="Kelly M.S."/>
            <person name="Lemon K.P."/>
        </authorList>
    </citation>
    <scope>NUCLEOTIDE SEQUENCE [LARGE SCALE GENOMIC DNA]</scope>
    <source>
        <strain evidence="1 2">KPL2811</strain>
    </source>
</reference>
<dbReference type="EMBL" id="JASNVK010000010">
    <property type="protein sequence ID" value="MDK4300969.1"/>
    <property type="molecule type" value="Genomic_DNA"/>
</dbReference>
<name>A0ABT7G2K3_9CORY</name>
<comment type="caution">
    <text evidence="1">The sequence shown here is derived from an EMBL/GenBank/DDBJ whole genome shotgun (WGS) entry which is preliminary data.</text>
</comment>
<dbReference type="RefSeq" id="WP_018120964.1">
    <property type="nucleotide sequence ID" value="NZ_CABIYR010000001.1"/>
</dbReference>
<dbReference type="Proteomes" id="UP001243856">
    <property type="component" value="Unassembled WGS sequence"/>
</dbReference>
<sequence>MINDVLVNLSTSASGVVGHLIEAVKFVFAGATGVVTNVLSSSKLV</sequence>
<keyword evidence="2" id="KW-1185">Reference proteome</keyword>